<feature type="compositionally biased region" description="Basic and acidic residues" evidence="1">
    <location>
        <begin position="145"/>
        <end position="158"/>
    </location>
</feature>
<feature type="region of interest" description="Disordered" evidence="1">
    <location>
        <begin position="36"/>
        <end position="63"/>
    </location>
</feature>
<feature type="compositionally biased region" description="Basic and acidic residues" evidence="1">
    <location>
        <begin position="171"/>
        <end position="187"/>
    </location>
</feature>
<evidence type="ECO:0000313" key="3">
    <source>
        <dbReference type="Proteomes" id="UP001604277"/>
    </source>
</evidence>
<dbReference type="Proteomes" id="UP001604277">
    <property type="component" value="Unassembled WGS sequence"/>
</dbReference>
<feature type="region of interest" description="Disordered" evidence="1">
    <location>
        <begin position="207"/>
        <end position="238"/>
    </location>
</feature>
<protein>
    <submittedName>
        <fullName evidence="2">Uncharacterized protein</fullName>
    </submittedName>
</protein>
<accession>A0ABD1VEF3</accession>
<reference evidence="3" key="1">
    <citation type="submission" date="2024-07" db="EMBL/GenBank/DDBJ databases">
        <title>Two chromosome-level genome assemblies of Korean endemic species Abeliophyllum distichum and Forsythia ovata (Oleaceae).</title>
        <authorList>
            <person name="Jang H."/>
        </authorList>
    </citation>
    <scope>NUCLEOTIDE SEQUENCE [LARGE SCALE GENOMIC DNA]</scope>
</reference>
<organism evidence="2 3">
    <name type="scientific">Forsythia ovata</name>
    <dbReference type="NCBI Taxonomy" id="205694"/>
    <lineage>
        <taxon>Eukaryota</taxon>
        <taxon>Viridiplantae</taxon>
        <taxon>Streptophyta</taxon>
        <taxon>Embryophyta</taxon>
        <taxon>Tracheophyta</taxon>
        <taxon>Spermatophyta</taxon>
        <taxon>Magnoliopsida</taxon>
        <taxon>eudicotyledons</taxon>
        <taxon>Gunneridae</taxon>
        <taxon>Pentapetalae</taxon>
        <taxon>asterids</taxon>
        <taxon>lamiids</taxon>
        <taxon>Lamiales</taxon>
        <taxon>Oleaceae</taxon>
        <taxon>Forsythieae</taxon>
        <taxon>Forsythia</taxon>
    </lineage>
</organism>
<keyword evidence="3" id="KW-1185">Reference proteome</keyword>
<evidence type="ECO:0000256" key="1">
    <source>
        <dbReference type="SAM" id="MobiDB-lite"/>
    </source>
</evidence>
<evidence type="ECO:0000313" key="2">
    <source>
        <dbReference type="EMBL" id="KAL2535611.1"/>
    </source>
</evidence>
<feature type="compositionally biased region" description="Basic and acidic residues" evidence="1">
    <location>
        <begin position="221"/>
        <end position="238"/>
    </location>
</feature>
<name>A0ABD1VEF3_9LAMI</name>
<proteinExistence type="predicted"/>
<feature type="compositionally biased region" description="Polar residues" evidence="1">
    <location>
        <begin position="36"/>
        <end position="52"/>
    </location>
</feature>
<sequence>MAPNQNNITSEGVCEKIYNALSGGRKIRLISHHVQGSVSGKTVPKSQVQATDNPAKASHSDNKPVFLNQPSHRMIPIEFESSIRPSPMTQKENMKTAAKNAGKEDGSKRVSEISVEEKVINGECHGPNGKVEAKTHGQVDKVASMKDNSRVSMEEKPKFKGRTASMGKTKATKDKVIQEKGDNDNKNALKSANNQFSDYIDHVRNKMGTVPNVGGGGGGRTDTRRDSFDDKVPKSVKR</sequence>
<dbReference type="PANTHER" id="PTHR36746:SF3">
    <property type="entry name" value="DUF4005 DOMAIN-CONTAINING PROTEIN"/>
    <property type="match status" value="1"/>
</dbReference>
<feature type="region of interest" description="Disordered" evidence="1">
    <location>
        <begin position="145"/>
        <end position="193"/>
    </location>
</feature>
<gene>
    <name evidence="2" type="ORF">Fot_17002</name>
</gene>
<dbReference type="AlphaFoldDB" id="A0ABD1VEF3"/>
<dbReference type="PANTHER" id="PTHR36746">
    <property type="entry name" value="BNAC04G51760D PROTEIN"/>
    <property type="match status" value="1"/>
</dbReference>
<dbReference type="EMBL" id="JBFOLJ010000005">
    <property type="protein sequence ID" value="KAL2535611.1"/>
    <property type="molecule type" value="Genomic_DNA"/>
</dbReference>
<comment type="caution">
    <text evidence="2">The sequence shown here is derived from an EMBL/GenBank/DDBJ whole genome shotgun (WGS) entry which is preliminary data.</text>
</comment>